<name>F4LK24_TREBD</name>
<dbReference type="Gene3D" id="3.40.50.300">
    <property type="entry name" value="P-loop containing nucleotide triphosphate hydrolases"/>
    <property type="match status" value="1"/>
</dbReference>
<dbReference type="eggNOG" id="COG0467">
    <property type="taxonomic scope" value="Bacteria"/>
</dbReference>
<dbReference type="Pfam" id="PF06745">
    <property type="entry name" value="ATPase"/>
    <property type="match status" value="1"/>
</dbReference>
<dbReference type="InterPro" id="IPR014774">
    <property type="entry name" value="KaiC-like_dom"/>
</dbReference>
<sequence>MIKDELFERSPIRCFDKATDGGLKAGELGLLTAKKGLGKTSVLVQFGVDTLLQDKQVVHVSFDQQSSNVITWYQDIFTEIAKKKNISNVSDLVNELVRKRIILNFNQDAITLPQVVKTVKALAEGGIATACLVIDGIDLSKVSADDIKCVASYAKEAGVAVWFSASSEGTDLASTVKPDFAALFAAVLHLNPKPDMIELAVLKLRDATVKASGLKLDSKTLLIAEK</sequence>
<dbReference type="OrthoDB" id="368791at2"/>
<feature type="domain" description="KaiC-like" evidence="1">
    <location>
        <begin position="12"/>
        <end position="137"/>
    </location>
</feature>
<evidence type="ECO:0000313" key="3">
    <source>
        <dbReference type="Proteomes" id="UP000006546"/>
    </source>
</evidence>
<dbReference type="Proteomes" id="UP000006546">
    <property type="component" value="Chromosome"/>
</dbReference>
<reference evidence="3" key="1">
    <citation type="submission" date="2011-04" db="EMBL/GenBank/DDBJ databases">
        <title>The complete genome of Treponema brennaborense DSM 12168.</title>
        <authorList>
            <person name="Lucas S."/>
            <person name="Han J."/>
            <person name="Lapidus A."/>
            <person name="Bruce D."/>
            <person name="Goodwin L."/>
            <person name="Pitluck S."/>
            <person name="Peters L."/>
            <person name="Kyrpides N."/>
            <person name="Mavromatis K."/>
            <person name="Ivanova N."/>
            <person name="Mikhailova N."/>
            <person name="Pagani I."/>
            <person name="Teshima H."/>
            <person name="Detter J.C."/>
            <person name="Tapia R."/>
            <person name="Han C."/>
            <person name="Land M."/>
            <person name="Hauser L."/>
            <person name="Markowitz V."/>
            <person name="Cheng J.-F."/>
            <person name="Hugenholtz P."/>
            <person name="Woyke T."/>
            <person name="Wu D."/>
            <person name="Gronow S."/>
            <person name="Wellnitz S."/>
            <person name="Brambilla E."/>
            <person name="Klenk H.-P."/>
            <person name="Eisen J.A."/>
        </authorList>
    </citation>
    <scope>NUCLEOTIDE SEQUENCE [LARGE SCALE GENOMIC DNA]</scope>
    <source>
        <strain evidence="3">DSM 12168 / CIP 105900 / DD5/3</strain>
    </source>
</reference>
<dbReference type="RefSeq" id="WP_013759189.1">
    <property type="nucleotide sequence ID" value="NC_015500.1"/>
</dbReference>
<dbReference type="AlphaFoldDB" id="F4LK24"/>
<evidence type="ECO:0000313" key="2">
    <source>
        <dbReference type="EMBL" id="AEE17486.1"/>
    </source>
</evidence>
<dbReference type="EMBL" id="CP002696">
    <property type="protein sequence ID" value="AEE17486.1"/>
    <property type="molecule type" value="Genomic_DNA"/>
</dbReference>
<dbReference type="KEGG" id="tbe:Trebr_2071"/>
<dbReference type="STRING" id="906968.Trebr_2071"/>
<organism evidence="2 3">
    <name type="scientific">Treponema brennaborense (strain DSM 12168 / CIP 105900 / DD5/3)</name>
    <dbReference type="NCBI Taxonomy" id="906968"/>
    <lineage>
        <taxon>Bacteria</taxon>
        <taxon>Pseudomonadati</taxon>
        <taxon>Spirochaetota</taxon>
        <taxon>Spirochaetia</taxon>
        <taxon>Spirochaetales</taxon>
        <taxon>Treponemataceae</taxon>
        <taxon>Treponema</taxon>
    </lineage>
</organism>
<dbReference type="InterPro" id="IPR027417">
    <property type="entry name" value="P-loop_NTPase"/>
</dbReference>
<proteinExistence type="predicted"/>
<dbReference type="SUPFAM" id="SSF52540">
    <property type="entry name" value="P-loop containing nucleoside triphosphate hydrolases"/>
    <property type="match status" value="1"/>
</dbReference>
<keyword evidence="3" id="KW-1185">Reference proteome</keyword>
<protein>
    <recommendedName>
        <fullName evidence="1">KaiC-like domain-containing protein</fullName>
    </recommendedName>
</protein>
<dbReference type="HOGENOM" id="CLU_103376_0_0_12"/>
<accession>F4LK24</accession>
<evidence type="ECO:0000259" key="1">
    <source>
        <dbReference type="Pfam" id="PF06745"/>
    </source>
</evidence>
<gene>
    <name evidence="2" type="ordered locus">Trebr_2071</name>
</gene>